<accession>A0A6J8AAI5</accession>
<keyword evidence="2" id="KW-1185">Reference proteome</keyword>
<gene>
    <name evidence="1" type="ORF">MCOR_5317</name>
</gene>
<dbReference type="InterPro" id="IPR013783">
    <property type="entry name" value="Ig-like_fold"/>
</dbReference>
<dbReference type="OrthoDB" id="6125641at2759"/>
<evidence type="ECO:0000313" key="2">
    <source>
        <dbReference type="Proteomes" id="UP000507470"/>
    </source>
</evidence>
<sequence>MSLPLLLTDGHGNLRMEVSQTPVRGANYHSFLISSSTTYDCVRADQLLRHSTVGPPFIVKKYITNDYMAVLTAEFYSNPEPTCVQWYLSAKLIVNCTMAGYNIMQTNVNILMYQKNVHVEGYVTNITLENLTNGKYTVVIANAFGKTKEEFEVNTTGKCFK</sequence>
<proteinExistence type="predicted"/>
<dbReference type="EMBL" id="CACVKT020000953">
    <property type="protein sequence ID" value="CAC5364184.1"/>
    <property type="molecule type" value="Genomic_DNA"/>
</dbReference>
<dbReference type="Proteomes" id="UP000507470">
    <property type="component" value="Unassembled WGS sequence"/>
</dbReference>
<dbReference type="Gene3D" id="2.60.40.10">
    <property type="entry name" value="Immunoglobulins"/>
    <property type="match status" value="1"/>
</dbReference>
<organism evidence="1 2">
    <name type="scientific">Mytilus coruscus</name>
    <name type="common">Sea mussel</name>
    <dbReference type="NCBI Taxonomy" id="42192"/>
    <lineage>
        <taxon>Eukaryota</taxon>
        <taxon>Metazoa</taxon>
        <taxon>Spiralia</taxon>
        <taxon>Lophotrochozoa</taxon>
        <taxon>Mollusca</taxon>
        <taxon>Bivalvia</taxon>
        <taxon>Autobranchia</taxon>
        <taxon>Pteriomorphia</taxon>
        <taxon>Mytilida</taxon>
        <taxon>Mytiloidea</taxon>
        <taxon>Mytilidae</taxon>
        <taxon>Mytilinae</taxon>
        <taxon>Mytilus</taxon>
    </lineage>
</organism>
<evidence type="ECO:0000313" key="1">
    <source>
        <dbReference type="EMBL" id="CAC5364184.1"/>
    </source>
</evidence>
<reference evidence="1 2" key="1">
    <citation type="submission" date="2020-06" db="EMBL/GenBank/DDBJ databases">
        <authorList>
            <person name="Li R."/>
            <person name="Bekaert M."/>
        </authorList>
    </citation>
    <scope>NUCLEOTIDE SEQUENCE [LARGE SCALE GENOMIC DNA]</scope>
    <source>
        <strain evidence="2">wild</strain>
    </source>
</reference>
<protein>
    <submittedName>
        <fullName evidence="1">Uncharacterized protein</fullName>
    </submittedName>
</protein>
<dbReference type="AlphaFoldDB" id="A0A6J8AAI5"/>
<name>A0A6J8AAI5_MYTCO</name>